<keyword evidence="2" id="KW-1185">Reference proteome</keyword>
<sequence>MAHDPSSDARHETRPHGFRPFCGWALETASQLEEQSGIRLVVPLFGASDLRRAAAFLALAAWHSPTSRHEILFSELTAEEFSTWLLREDPIEIAELLDSAWRDPQKLALLGNEPLPAPAGYWTTRDPERD</sequence>
<dbReference type="AlphaFoldDB" id="A0A2T5JSW4"/>
<dbReference type="EMBL" id="QAOT01000024">
    <property type="protein sequence ID" value="PTR12505.1"/>
    <property type="molecule type" value="Genomic_DNA"/>
</dbReference>
<name>A0A2T5JSW4_9RHOB</name>
<dbReference type="RefSeq" id="WP_108222385.1">
    <property type="nucleotide sequence ID" value="NZ_QAOT01000024.1"/>
</dbReference>
<organism evidence="1 2">
    <name type="scientific">Cereibacter azotoformans</name>
    <dbReference type="NCBI Taxonomy" id="43057"/>
    <lineage>
        <taxon>Bacteria</taxon>
        <taxon>Pseudomonadati</taxon>
        <taxon>Pseudomonadota</taxon>
        <taxon>Alphaproteobacteria</taxon>
        <taxon>Rhodobacterales</taxon>
        <taxon>Paracoccaceae</taxon>
        <taxon>Cereibacter</taxon>
    </lineage>
</organism>
<evidence type="ECO:0000313" key="1">
    <source>
        <dbReference type="EMBL" id="PTR12505.1"/>
    </source>
</evidence>
<reference evidence="1 2" key="1">
    <citation type="submission" date="2018-04" db="EMBL/GenBank/DDBJ databases">
        <title>Genomic Encyclopedia of Type Strains, Phase III (KMG-III): the genomes of soil and plant-associated and newly described type strains.</title>
        <authorList>
            <person name="Whitman W."/>
        </authorList>
    </citation>
    <scope>NUCLEOTIDE SEQUENCE [LARGE SCALE GENOMIC DNA]</scope>
    <source>
        <strain evidence="1 2">KA25</strain>
    </source>
</reference>
<gene>
    <name evidence="1" type="ORF">C8J28_1245</name>
</gene>
<evidence type="ECO:0000313" key="2">
    <source>
        <dbReference type="Proteomes" id="UP000244060"/>
    </source>
</evidence>
<proteinExistence type="predicted"/>
<dbReference type="OrthoDB" id="9989089at2"/>
<dbReference type="Proteomes" id="UP000244060">
    <property type="component" value="Unassembled WGS sequence"/>
</dbReference>
<protein>
    <submittedName>
        <fullName evidence="1">Uncharacterized protein</fullName>
    </submittedName>
</protein>
<accession>A0A2T5JSW4</accession>
<comment type="caution">
    <text evidence="1">The sequence shown here is derived from an EMBL/GenBank/DDBJ whole genome shotgun (WGS) entry which is preliminary data.</text>
</comment>